<evidence type="ECO:0000256" key="4">
    <source>
        <dbReference type="ARBA" id="ARBA00022729"/>
    </source>
</evidence>
<accession>A0AAW1I0Y1</accession>
<evidence type="ECO:0000256" key="9">
    <source>
        <dbReference type="SAM" id="Phobius"/>
    </source>
</evidence>
<feature type="transmembrane region" description="Helical" evidence="9">
    <location>
        <begin position="258"/>
        <end position="278"/>
    </location>
</feature>
<feature type="transmembrane region" description="Helical" evidence="9">
    <location>
        <begin position="6"/>
        <end position="25"/>
    </location>
</feature>
<evidence type="ECO:0000256" key="2">
    <source>
        <dbReference type="ARBA" id="ARBA00005748"/>
    </source>
</evidence>
<dbReference type="Pfam" id="PF10225">
    <property type="entry name" value="NEMP"/>
    <property type="match status" value="1"/>
</dbReference>
<comment type="caution">
    <text evidence="10">The sequence shown here is derived from an EMBL/GenBank/DDBJ whole genome shotgun (WGS) entry which is preliminary data.</text>
</comment>
<reference evidence="10" key="1">
    <citation type="submission" date="2024-03" db="EMBL/GenBank/DDBJ databases">
        <title>WGS assembly of Saponaria officinalis var. Norfolk2.</title>
        <authorList>
            <person name="Jenkins J."/>
            <person name="Shu S."/>
            <person name="Grimwood J."/>
            <person name="Barry K."/>
            <person name="Goodstein D."/>
            <person name="Schmutz J."/>
            <person name="Leebens-Mack J."/>
            <person name="Osbourn A."/>
        </authorList>
    </citation>
    <scope>NUCLEOTIDE SEQUENCE [LARGE SCALE GENOMIC DNA]</scope>
    <source>
        <strain evidence="10">JIC</strain>
    </source>
</reference>
<protein>
    <submittedName>
        <fullName evidence="10">Uncharacterized protein</fullName>
    </submittedName>
</protein>
<keyword evidence="11" id="KW-1185">Reference proteome</keyword>
<evidence type="ECO:0000256" key="8">
    <source>
        <dbReference type="SAM" id="MobiDB-lite"/>
    </source>
</evidence>
<sequence length="503" mass="56674">MELFTRIHLFFLSLLISTTILCFSLDSSSHSIDLDNPHLTIKPKPLGSYSSKDDKDVISCERVHVVPRSRLKLESYASAIRLTVAPSVVIPEKLHSRIQICLHRNASIEMCQCEKDAWKSVHKGIWGSLISPYEGRYIDVKFVGDVTGSVTVTVEEEFQRWRLISLGFGLMLLLAAPVVSYWVPFYYSSSMAIGILLVVIILLFQGMKLLPTGRKSFFYLTIYGSLVGAGSFVLHHFSVLVNSILVNFGLAEEMHNPVSVLLVVFIGLAGAALGYWIVRRYVISDDGSVDVGIAQFVKWAMRIIATTFTLQSSADTLFAWATVTLCWMICSLITRLNWRYSGVWSRRWRKGGMMVPRHHRAEFFRKSPNSGPRAKLLKSPNHTQGKALKSPNSTPSWWGSPVKGLTSSTNRRVNAEKEFYSTFHGMPKRKMSKKEWDEFTQESTREAMVELTSSPEFTDWIIEHADRIQIRSDDSSDDSIGSGDDSPDETVVDNGPRPGLFSW</sequence>
<evidence type="ECO:0000256" key="5">
    <source>
        <dbReference type="ARBA" id="ARBA00022989"/>
    </source>
</evidence>
<dbReference type="AlphaFoldDB" id="A0AAW1I0Y1"/>
<feature type="region of interest" description="Disordered" evidence="8">
    <location>
        <begin position="468"/>
        <end position="503"/>
    </location>
</feature>
<dbReference type="InterPro" id="IPR019358">
    <property type="entry name" value="NEMP_fam"/>
</dbReference>
<dbReference type="PANTHER" id="PTHR31587">
    <property type="entry name" value="TRANSMEMBRANE PROTEIN (DUF2215)"/>
    <property type="match status" value="1"/>
</dbReference>
<evidence type="ECO:0000256" key="7">
    <source>
        <dbReference type="ARBA" id="ARBA00023242"/>
    </source>
</evidence>
<feature type="region of interest" description="Disordered" evidence="8">
    <location>
        <begin position="365"/>
        <end position="408"/>
    </location>
</feature>
<evidence type="ECO:0000313" key="11">
    <source>
        <dbReference type="Proteomes" id="UP001443914"/>
    </source>
</evidence>
<comment type="similarity">
    <text evidence="2">Belongs to the NEMP family.</text>
</comment>
<evidence type="ECO:0000256" key="3">
    <source>
        <dbReference type="ARBA" id="ARBA00022692"/>
    </source>
</evidence>
<proteinExistence type="inferred from homology"/>
<keyword evidence="7" id="KW-0539">Nucleus</keyword>
<evidence type="ECO:0000256" key="6">
    <source>
        <dbReference type="ARBA" id="ARBA00023136"/>
    </source>
</evidence>
<dbReference type="Proteomes" id="UP001443914">
    <property type="component" value="Unassembled WGS sequence"/>
</dbReference>
<feature type="compositionally biased region" description="Polar residues" evidence="8">
    <location>
        <begin position="380"/>
        <end position="397"/>
    </location>
</feature>
<evidence type="ECO:0000313" key="10">
    <source>
        <dbReference type="EMBL" id="KAK9682233.1"/>
    </source>
</evidence>
<name>A0AAW1I0Y1_SAPOF</name>
<feature type="transmembrane region" description="Helical" evidence="9">
    <location>
        <begin position="161"/>
        <end position="179"/>
    </location>
</feature>
<dbReference type="EMBL" id="JBDFQZ010000010">
    <property type="protein sequence ID" value="KAK9682233.1"/>
    <property type="molecule type" value="Genomic_DNA"/>
</dbReference>
<comment type="subcellular location">
    <subcellularLocation>
        <location evidence="1">Nucleus inner membrane</location>
        <topology evidence="1">Multi-pass membrane protein</topology>
        <orientation evidence="1">Nucleoplasmic side</orientation>
    </subcellularLocation>
</comment>
<feature type="transmembrane region" description="Helical" evidence="9">
    <location>
        <begin position="317"/>
        <end position="338"/>
    </location>
</feature>
<organism evidence="10 11">
    <name type="scientific">Saponaria officinalis</name>
    <name type="common">Common soapwort</name>
    <name type="synonym">Lychnis saponaria</name>
    <dbReference type="NCBI Taxonomy" id="3572"/>
    <lineage>
        <taxon>Eukaryota</taxon>
        <taxon>Viridiplantae</taxon>
        <taxon>Streptophyta</taxon>
        <taxon>Embryophyta</taxon>
        <taxon>Tracheophyta</taxon>
        <taxon>Spermatophyta</taxon>
        <taxon>Magnoliopsida</taxon>
        <taxon>eudicotyledons</taxon>
        <taxon>Gunneridae</taxon>
        <taxon>Pentapetalae</taxon>
        <taxon>Caryophyllales</taxon>
        <taxon>Caryophyllaceae</taxon>
        <taxon>Caryophylleae</taxon>
        <taxon>Saponaria</taxon>
    </lineage>
</organism>
<keyword evidence="6 9" id="KW-0472">Membrane</keyword>
<dbReference type="GO" id="GO:0005637">
    <property type="term" value="C:nuclear inner membrane"/>
    <property type="evidence" value="ECO:0007669"/>
    <property type="project" value="UniProtKB-SubCell"/>
</dbReference>
<feature type="transmembrane region" description="Helical" evidence="9">
    <location>
        <begin position="216"/>
        <end position="238"/>
    </location>
</feature>
<gene>
    <name evidence="10" type="ORF">RND81_10G060100</name>
</gene>
<evidence type="ECO:0000256" key="1">
    <source>
        <dbReference type="ARBA" id="ARBA00004575"/>
    </source>
</evidence>
<keyword evidence="5 9" id="KW-1133">Transmembrane helix</keyword>
<keyword evidence="3 9" id="KW-0812">Transmembrane</keyword>
<dbReference type="PANTHER" id="PTHR31587:SF3">
    <property type="entry name" value="EXPRESSED PROTEIN"/>
    <property type="match status" value="1"/>
</dbReference>
<feature type="transmembrane region" description="Helical" evidence="9">
    <location>
        <begin position="185"/>
        <end position="204"/>
    </location>
</feature>
<keyword evidence="4" id="KW-0732">Signal</keyword>